<dbReference type="Proteomes" id="UP000237105">
    <property type="component" value="Unassembled WGS sequence"/>
</dbReference>
<protein>
    <submittedName>
        <fullName evidence="1">Uncharacterized protein</fullName>
    </submittedName>
</protein>
<proteinExistence type="predicted"/>
<dbReference type="EMBL" id="JXTB01000051">
    <property type="protein sequence ID" value="PON70311.1"/>
    <property type="molecule type" value="Genomic_DNA"/>
</dbReference>
<name>A0A2P5DAI5_PARAD</name>
<evidence type="ECO:0000313" key="1">
    <source>
        <dbReference type="EMBL" id="PON70311.1"/>
    </source>
</evidence>
<keyword evidence="2" id="KW-1185">Reference proteome</keyword>
<evidence type="ECO:0000313" key="2">
    <source>
        <dbReference type="Proteomes" id="UP000237105"/>
    </source>
</evidence>
<dbReference type="AlphaFoldDB" id="A0A2P5DAI5"/>
<accession>A0A2P5DAI5</accession>
<sequence>DSEMRLHLPEVSKTEIRLRFGGRKTLSEIESVRGRYGFVRRRNEAGLVALDSSLKVLRHRLVGRPRWIAVRWLEATTDPAFSFFFSLPQAPIC</sequence>
<comment type="caution">
    <text evidence="1">The sequence shown here is derived from an EMBL/GenBank/DDBJ whole genome shotgun (WGS) entry which is preliminary data.</text>
</comment>
<feature type="non-terminal residue" evidence="1">
    <location>
        <position position="1"/>
    </location>
</feature>
<organism evidence="1 2">
    <name type="scientific">Parasponia andersonii</name>
    <name type="common">Sponia andersonii</name>
    <dbReference type="NCBI Taxonomy" id="3476"/>
    <lineage>
        <taxon>Eukaryota</taxon>
        <taxon>Viridiplantae</taxon>
        <taxon>Streptophyta</taxon>
        <taxon>Embryophyta</taxon>
        <taxon>Tracheophyta</taxon>
        <taxon>Spermatophyta</taxon>
        <taxon>Magnoliopsida</taxon>
        <taxon>eudicotyledons</taxon>
        <taxon>Gunneridae</taxon>
        <taxon>Pentapetalae</taxon>
        <taxon>rosids</taxon>
        <taxon>fabids</taxon>
        <taxon>Rosales</taxon>
        <taxon>Cannabaceae</taxon>
        <taxon>Parasponia</taxon>
    </lineage>
</organism>
<reference evidence="2" key="1">
    <citation type="submission" date="2016-06" db="EMBL/GenBank/DDBJ databases">
        <title>Parallel loss of symbiosis genes in relatives of nitrogen-fixing non-legume Parasponia.</title>
        <authorList>
            <person name="Van Velzen R."/>
            <person name="Holmer R."/>
            <person name="Bu F."/>
            <person name="Rutten L."/>
            <person name="Van Zeijl A."/>
            <person name="Liu W."/>
            <person name="Santuari L."/>
            <person name="Cao Q."/>
            <person name="Sharma T."/>
            <person name="Shen D."/>
            <person name="Roswanjaya Y."/>
            <person name="Wardhani T."/>
            <person name="Kalhor M.S."/>
            <person name="Jansen J."/>
            <person name="Van den Hoogen J."/>
            <person name="Gungor B."/>
            <person name="Hartog M."/>
            <person name="Hontelez J."/>
            <person name="Verver J."/>
            <person name="Yang W.-C."/>
            <person name="Schijlen E."/>
            <person name="Repin R."/>
            <person name="Schilthuizen M."/>
            <person name="Schranz E."/>
            <person name="Heidstra R."/>
            <person name="Miyata K."/>
            <person name="Fedorova E."/>
            <person name="Kohlen W."/>
            <person name="Bisseling T."/>
            <person name="Smit S."/>
            <person name="Geurts R."/>
        </authorList>
    </citation>
    <scope>NUCLEOTIDE SEQUENCE [LARGE SCALE GENOMIC DNA]</scope>
    <source>
        <strain evidence="2">cv. WU1-14</strain>
    </source>
</reference>
<gene>
    <name evidence="1" type="ORF">PanWU01x14_082350</name>
</gene>